<dbReference type="CDD" id="cd18433">
    <property type="entry name" value="BRCT_Rad4_rpt3"/>
    <property type="match status" value="1"/>
</dbReference>
<feature type="domain" description="BRCT" evidence="3">
    <location>
        <begin position="394"/>
        <end position="478"/>
    </location>
</feature>
<dbReference type="GO" id="GO:0033314">
    <property type="term" value="P:mitotic DNA replication checkpoint signaling"/>
    <property type="evidence" value="ECO:0007669"/>
    <property type="project" value="TreeGrafter"/>
</dbReference>
<feature type="domain" description="BRCT" evidence="3">
    <location>
        <begin position="104"/>
        <end position="193"/>
    </location>
</feature>
<evidence type="ECO:0000256" key="2">
    <source>
        <dbReference type="SAM" id="MobiDB-lite"/>
    </source>
</evidence>
<dbReference type="GO" id="GO:0006270">
    <property type="term" value="P:DNA replication initiation"/>
    <property type="evidence" value="ECO:0007669"/>
    <property type="project" value="TreeGrafter"/>
</dbReference>
<dbReference type="CDD" id="cd17731">
    <property type="entry name" value="BRCT_TopBP1_rpt2_like"/>
    <property type="match status" value="1"/>
</dbReference>
<dbReference type="PANTHER" id="PTHR13561:SF20">
    <property type="entry name" value="DNA TOPOISOMERASE 2-BINDING PROTEIN 1"/>
    <property type="match status" value="1"/>
</dbReference>
<feature type="domain" description="BRCT" evidence="3">
    <location>
        <begin position="9"/>
        <end position="82"/>
    </location>
</feature>
<feature type="region of interest" description="Disordered" evidence="2">
    <location>
        <begin position="488"/>
        <end position="542"/>
    </location>
</feature>
<dbReference type="STRING" id="42249.A0A317T026"/>
<dbReference type="AlphaFoldDB" id="A0A317T026"/>
<evidence type="ECO:0000259" key="3">
    <source>
        <dbReference type="PROSITE" id="PS50172"/>
    </source>
</evidence>
<proteinExistence type="predicted"/>
<keyword evidence="5" id="KW-1185">Reference proteome</keyword>
<name>A0A317T026_9PEZI</name>
<dbReference type="Gene3D" id="3.40.50.10190">
    <property type="entry name" value="BRCT domain"/>
    <property type="match status" value="4"/>
</dbReference>
<evidence type="ECO:0000256" key="1">
    <source>
        <dbReference type="ARBA" id="ARBA00022737"/>
    </source>
</evidence>
<dbReference type="GO" id="GO:0007095">
    <property type="term" value="P:mitotic G2 DNA damage checkpoint signaling"/>
    <property type="evidence" value="ECO:0007669"/>
    <property type="project" value="TreeGrafter"/>
</dbReference>
<dbReference type="PANTHER" id="PTHR13561">
    <property type="entry name" value="DNA REPLICATION REGULATOR DPB11-RELATED"/>
    <property type="match status" value="1"/>
</dbReference>
<evidence type="ECO:0000313" key="5">
    <source>
        <dbReference type="Proteomes" id="UP000246991"/>
    </source>
</evidence>
<sequence length="542" mass="60377">MASQDDITRHSHPLSGVVICCTSVPSALRTALAKKAVDMGARHVLDLTSNVTHLICADLATPKYKYVARMRADVLAMGVGWVDAMYDLWIKGEDVNPTDFNEKYKFPTFHGLTISLVGIQQLGEKKKIEDIVRSHGASYHPDLTKSVSHLIAAIPSGAKYDSARNNGIRIVAVEWLYDSLVRGMALEESFYDHRLPQEMLGVGAKPSAAVTFGGNVEVSGKRKIRKRAEDMLGSGSQHIWSDIMGRAAKLKPNKRDQWGDDPGDDVIMLEHPPQKPQKGGPAEAAEIKAKGTMCVATFYIHGFEDKQEKTVRSVLLSHGAAIVSKLEDLESYRESSRLILLVSHTIPKPNCPEFPGAEVATEWWLETCLHESRFAEPSEHFTNTPFEEFPLNGFRGIDICLTRFTGVKLLHYQKLISLLGGSFHDELKKERTLLISNSPATGDKFQFALLYDIPVVSDNWLEACVLERRAVDFIDYLIQGQKLGSRERSVARTSGEAEAKKRSWLETRSAGEHPKRLRIAGDSNDRKTPTKKSLQGVQFRSR</sequence>
<dbReference type="OrthoDB" id="251770at2759"/>
<dbReference type="Proteomes" id="UP000246991">
    <property type="component" value="Unassembled WGS sequence"/>
</dbReference>
<protein>
    <submittedName>
        <fullName evidence="4">BRCT domain-containing protein</fullName>
    </submittedName>
</protein>
<dbReference type="EMBL" id="PYWC01000005">
    <property type="protein sequence ID" value="PWW80043.1"/>
    <property type="molecule type" value="Genomic_DNA"/>
</dbReference>
<dbReference type="Pfam" id="PF12738">
    <property type="entry name" value="PTCB-BRCT"/>
    <property type="match status" value="2"/>
</dbReference>
<dbReference type="CDD" id="cd17723">
    <property type="entry name" value="BRCT_Rad4_rpt4"/>
    <property type="match status" value="1"/>
</dbReference>
<dbReference type="SUPFAM" id="SSF52113">
    <property type="entry name" value="BRCT domain"/>
    <property type="match status" value="4"/>
</dbReference>
<accession>A0A317T026</accession>
<feature type="domain" description="BRCT" evidence="3">
    <location>
        <begin position="297"/>
        <end position="382"/>
    </location>
</feature>
<reference evidence="4 5" key="1">
    <citation type="submission" date="2018-03" db="EMBL/GenBank/DDBJ databases">
        <title>Genomes of Pezizomycetes fungi and the evolution of truffles.</title>
        <authorList>
            <person name="Murat C."/>
            <person name="Payen T."/>
            <person name="Noel B."/>
            <person name="Kuo A."/>
            <person name="Martin F.M."/>
        </authorList>
    </citation>
    <scope>NUCLEOTIDE SEQUENCE [LARGE SCALE GENOMIC DNA]</scope>
    <source>
        <strain evidence="4">091103-1</strain>
    </source>
</reference>
<comment type="caution">
    <text evidence="4">The sequence shown here is derived from an EMBL/GenBank/DDBJ whole genome shotgun (WGS) entry which is preliminary data.</text>
</comment>
<dbReference type="Pfam" id="PF00533">
    <property type="entry name" value="BRCT"/>
    <property type="match status" value="1"/>
</dbReference>
<dbReference type="SMART" id="SM00292">
    <property type="entry name" value="BRCT"/>
    <property type="match status" value="4"/>
</dbReference>
<feature type="compositionally biased region" description="Polar residues" evidence="2">
    <location>
        <begin position="531"/>
        <end position="542"/>
    </location>
</feature>
<dbReference type="InterPro" id="IPR001357">
    <property type="entry name" value="BRCT_dom"/>
</dbReference>
<evidence type="ECO:0000313" key="4">
    <source>
        <dbReference type="EMBL" id="PWW80043.1"/>
    </source>
</evidence>
<dbReference type="InterPro" id="IPR036420">
    <property type="entry name" value="BRCT_dom_sf"/>
</dbReference>
<organism evidence="4 5">
    <name type="scientific">Tuber magnatum</name>
    <name type="common">white Piedmont truffle</name>
    <dbReference type="NCBI Taxonomy" id="42249"/>
    <lineage>
        <taxon>Eukaryota</taxon>
        <taxon>Fungi</taxon>
        <taxon>Dikarya</taxon>
        <taxon>Ascomycota</taxon>
        <taxon>Pezizomycotina</taxon>
        <taxon>Pezizomycetes</taxon>
        <taxon>Pezizales</taxon>
        <taxon>Tuberaceae</taxon>
        <taxon>Tuber</taxon>
    </lineage>
</organism>
<dbReference type="PROSITE" id="PS50172">
    <property type="entry name" value="BRCT"/>
    <property type="match status" value="4"/>
</dbReference>
<gene>
    <name evidence="4" type="ORF">C7212DRAFT_361512</name>
</gene>
<dbReference type="InterPro" id="IPR059215">
    <property type="entry name" value="BRCT2_TopBP1-like"/>
</dbReference>
<feature type="compositionally biased region" description="Basic and acidic residues" evidence="2">
    <location>
        <begin position="488"/>
        <end position="514"/>
    </location>
</feature>
<keyword evidence="1" id="KW-0677">Repeat</keyword>